<evidence type="ECO:0000313" key="4">
    <source>
        <dbReference type="Proteomes" id="UP001153076"/>
    </source>
</evidence>
<accession>A0A9Q1Q972</accession>
<dbReference type="GO" id="GO:0047627">
    <property type="term" value="F:adenylylsulfatase activity"/>
    <property type="evidence" value="ECO:0007669"/>
    <property type="project" value="TreeGrafter"/>
</dbReference>
<evidence type="ECO:0000313" key="3">
    <source>
        <dbReference type="EMBL" id="KAJ8433064.1"/>
    </source>
</evidence>
<dbReference type="PANTHER" id="PTHR47670">
    <property type="entry name" value="ADENYLYLSULFATASE HINT3"/>
    <property type="match status" value="1"/>
</dbReference>
<evidence type="ECO:0000256" key="1">
    <source>
        <dbReference type="PROSITE-ProRule" id="PRU00464"/>
    </source>
</evidence>
<organism evidence="3 4">
    <name type="scientific">Carnegiea gigantea</name>
    <dbReference type="NCBI Taxonomy" id="171969"/>
    <lineage>
        <taxon>Eukaryota</taxon>
        <taxon>Viridiplantae</taxon>
        <taxon>Streptophyta</taxon>
        <taxon>Embryophyta</taxon>
        <taxon>Tracheophyta</taxon>
        <taxon>Spermatophyta</taxon>
        <taxon>Magnoliopsida</taxon>
        <taxon>eudicotyledons</taxon>
        <taxon>Gunneridae</taxon>
        <taxon>Pentapetalae</taxon>
        <taxon>Caryophyllales</taxon>
        <taxon>Cactineae</taxon>
        <taxon>Cactaceae</taxon>
        <taxon>Cactoideae</taxon>
        <taxon>Echinocereeae</taxon>
        <taxon>Carnegiea</taxon>
    </lineage>
</organism>
<comment type="caution">
    <text evidence="3">The sequence shown here is derived from an EMBL/GenBank/DDBJ whole genome shotgun (WGS) entry which is preliminary data.</text>
</comment>
<dbReference type="EMBL" id="JAKOGI010000562">
    <property type="protein sequence ID" value="KAJ8433064.1"/>
    <property type="molecule type" value="Genomic_DNA"/>
</dbReference>
<evidence type="ECO:0000259" key="2">
    <source>
        <dbReference type="PROSITE" id="PS51084"/>
    </source>
</evidence>
<proteinExistence type="predicted"/>
<dbReference type="PROSITE" id="PS51084">
    <property type="entry name" value="HIT_2"/>
    <property type="match status" value="2"/>
</dbReference>
<dbReference type="Pfam" id="PF01230">
    <property type="entry name" value="HIT"/>
    <property type="match status" value="1"/>
</dbReference>
<dbReference type="AlphaFoldDB" id="A0A9Q1Q972"/>
<reference evidence="3" key="1">
    <citation type="submission" date="2022-04" db="EMBL/GenBank/DDBJ databases">
        <title>Carnegiea gigantea Genome sequencing and assembly v2.</title>
        <authorList>
            <person name="Copetti D."/>
            <person name="Sanderson M.J."/>
            <person name="Burquez A."/>
            <person name="Wojciechowski M.F."/>
        </authorList>
    </citation>
    <scope>NUCLEOTIDE SEQUENCE</scope>
    <source>
        <strain evidence="3">SGP5-SGP5p</strain>
        <tissue evidence="3">Aerial part</tissue>
    </source>
</reference>
<dbReference type="GO" id="GO:0006790">
    <property type="term" value="P:sulfur compound metabolic process"/>
    <property type="evidence" value="ECO:0007669"/>
    <property type="project" value="TreeGrafter"/>
</dbReference>
<protein>
    <recommendedName>
        <fullName evidence="2">HIT domain-containing protein</fullName>
    </recommendedName>
</protein>
<dbReference type="InterPro" id="IPR011146">
    <property type="entry name" value="HIT-like"/>
</dbReference>
<gene>
    <name evidence="3" type="ORF">Cgig2_015427</name>
</gene>
<dbReference type="Gene3D" id="3.30.428.10">
    <property type="entry name" value="HIT-like"/>
    <property type="match status" value="2"/>
</dbReference>
<dbReference type="Pfam" id="PF11969">
    <property type="entry name" value="DcpS_C"/>
    <property type="match status" value="1"/>
</dbReference>
<sequence length="430" mass="48414">MDMEAHRRRLAVLSSHLRPPLIHSINSQFVSASNCSSQSRDDEFQTPKLKQNAALRGDCVFCQIIDGQSPAFKIYEDDTCLCILDINPLSLGHSLLIPKFHFCSLDATPPSVTASIIQSPVYRLVSVKHMHVEKYILDAAKLYRVTNLDIVRISHQGSQSYVVQMTCPRVWPFKLLFPFLTFIRGQFVIVQSSCRVCKYLSEMPNNQTTKWRLAQLDSKHVKISNKNGGFGVWMHISVRLPTRVQNHTWFKVQMWPYNVISSLHVAVIKALQLISDVQWFLLRVSSSPGNENLNFIDKTAHTGGNPLSWSFGQYLQNSRAKSLLYVIAAMCSKIPIISDAIKKATECDSFNLLVNNGAAAGQVIFHTHIHIIPRKACDRLWASESLRRLSLKLDEEASQLAESIRQHLSIAGKGEDFKGQGSNLASNLQD</sequence>
<dbReference type="PANTHER" id="PTHR47670:SF1">
    <property type="entry name" value="ADENYLYLSULFATASE HINT3"/>
    <property type="match status" value="1"/>
</dbReference>
<dbReference type="Proteomes" id="UP001153076">
    <property type="component" value="Unassembled WGS sequence"/>
</dbReference>
<feature type="domain" description="HIT" evidence="2">
    <location>
        <begin position="337"/>
        <end position="381"/>
    </location>
</feature>
<dbReference type="InterPro" id="IPR036265">
    <property type="entry name" value="HIT-like_sf"/>
</dbReference>
<dbReference type="OrthoDB" id="672793at2759"/>
<feature type="short sequence motif" description="Histidine triad motif" evidence="1">
    <location>
        <begin position="366"/>
        <end position="370"/>
    </location>
</feature>
<feature type="domain" description="HIT" evidence="2">
    <location>
        <begin position="60"/>
        <end position="105"/>
    </location>
</feature>
<dbReference type="PROSITE" id="PS00892">
    <property type="entry name" value="HIT_1"/>
    <property type="match status" value="1"/>
</dbReference>
<dbReference type="InterPro" id="IPR019808">
    <property type="entry name" value="Histidine_triad_CS"/>
</dbReference>
<dbReference type="PRINTS" id="PR00332">
    <property type="entry name" value="HISTRIAD"/>
</dbReference>
<keyword evidence="4" id="KW-1185">Reference proteome</keyword>
<comment type="caution">
    <text evidence="1">Lacks conserved residue(s) required for the propagation of feature annotation.</text>
</comment>
<name>A0A9Q1Q972_9CARY</name>
<dbReference type="InterPro" id="IPR001310">
    <property type="entry name" value="Histidine_triad_HIT"/>
</dbReference>
<dbReference type="SUPFAM" id="SSF54197">
    <property type="entry name" value="HIT-like"/>
    <property type="match status" value="2"/>
</dbReference>
<dbReference type="GO" id="GO:0009150">
    <property type="term" value="P:purine ribonucleotide metabolic process"/>
    <property type="evidence" value="ECO:0007669"/>
    <property type="project" value="TreeGrafter"/>
</dbReference>